<organism evidence="1 2">
    <name type="scientific">Liparis tanakae</name>
    <name type="common">Tanaka's snailfish</name>
    <dbReference type="NCBI Taxonomy" id="230148"/>
    <lineage>
        <taxon>Eukaryota</taxon>
        <taxon>Metazoa</taxon>
        <taxon>Chordata</taxon>
        <taxon>Craniata</taxon>
        <taxon>Vertebrata</taxon>
        <taxon>Euteleostomi</taxon>
        <taxon>Actinopterygii</taxon>
        <taxon>Neopterygii</taxon>
        <taxon>Teleostei</taxon>
        <taxon>Neoteleostei</taxon>
        <taxon>Acanthomorphata</taxon>
        <taxon>Eupercaria</taxon>
        <taxon>Perciformes</taxon>
        <taxon>Cottioidei</taxon>
        <taxon>Cottales</taxon>
        <taxon>Liparidae</taxon>
        <taxon>Liparis</taxon>
    </lineage>
</organism>
<evidence type="ECO:0000313" key="1">
    <source>
        <dbReference type="EMBL" id="TNN49531.1"/>
    </source>
</evidence>
<comment type="caution">
    <text evidence="1">The sequence shown here is derived from an EMBL/GenBank/DDBJ whole genome shotgun (WGS) entry which is preliminary data.</text>
</comment>
<dbReference type="Proteomes" id="UP000314294">
    <property type="component" value="Unassembled WGS sequence"/>
</dbReference>
<protein>
    <submittedName>
        <fullName evidence="1">Uncharacterized protein</fullName>
    </submittedName>
</protein>
<keyword evidence="2" id="KW-1185">Reference proteome</keyword>
<evidence type="ECO:0000313" key="2">
    <source>
        <dbReference type="Proteomes" id="UP000314294"/>
    </source>
</evidence>
<sequence length="116" mass="12767">MSLKLEAIFGTCEADRSMRAWLARSGHQKSVEHAVHLGDKAEVNLRQVVVPDCAASSWWRTEIVDKEQAQWFVDRRGEASTRERAVTWMTAVTAAELQPAGGGCGWAGGVPRWSDG</sequence>
<dbReference type="AlphaFoldDB" id="A0A4Z2G8E4"/>
<name>A0A4Z2G8E4_9TELE</name>
<dbReference type="EMBL" id="SRLO01000652">
    <property type="protein sequence ID" value="TNN49531.1"/>
    <property type="molecule type" value="Genomic_DNA"/>
</dbReference>
<gene>
    <name evidence="1" type="ORF">EYF80_040262</name>
</gene>
<proteinExistence type="predicted"/>
<reference evidence="1 2" key="1">
    <citation type="submission" date="2019-03" db="EMBL/GenBank/DDBJ databases">
        <title>First draft genome of Liparis tanakae, snailfish: a comprehensive survey of snailfish specific genes.</title>
        <authorList>
            <person name="Kim W."/>
            <person name="Song I."/>
            <person name="Jeong J.-H."/>
            <person name="Kim D."/>
            <person name="Kim S."/>
            <person name="Ryu S."/>
            <person name="Song J.Y."/>
            <person name="Lee S.K."/>
        </authorList>
    </citation>
    <scope>NUCLEOTIDE SEQUENCE [LARGE SCALE GENOMIC DNA]</scope>
    <source>
        <tissue evidence="1">Muscle</tissue>
    </source>
</reference>
<accession>A0A4Z2G8E4</accession>